<dbReference type="CDD" id="cd07377">
    <property type="entry name" value="WHTH_GntR"/>
    <property type="match status" value="1"/>
</dbReference>
<comment type="similarity">
    <text evidence="1">In the C-terminal section; belongs to the class-I pyridoxal-phosphate-dependent aminotransferase family.</text>
</comment>
<keyword evidence="5" id="KW-0804">Transcription</keyword>
<dbReference type="Pfam" id="PF00155">
    <property type="entry name" value="Aminotran_1_2"/>
    <property type="match status" value="1"/>
</dbReference>
<keyword evidence="3" id="KW-0805">Transcription regulation</keyword>
<dbReference type="Gene3D" id="1.10.10.10">
    <property type="entry name" value="Winged helix-like DNA-binding domain superfamily/Winged helix DNA-binding domain"/>
    <property type="match status" value="1"/>
</dbReference>
<keyword evidence="8" id="KW-0808">Transferase</keyword>
<keyword evidence="4" id="KW-0238">DNA-binding</keyword>
<dbReference type="PANTHER" id="PTHR46577">
    <property type="entry name" value="HTH-TYPE TRANSCRIPTIONAL REGULATORY PROTEIN GABR"/>
    <property type="match status" value="1"/>
</dbReference>
<evidence type="ECO:0000313" key="8">
    <source>
        <dbReference type="EMBL" id="MBY8821251.1"/>
    </source>
</evidence>
<dbReference type="InterPro" id="IPR015422">
    <property type="entry name" value="PyrdxlP-dep_Trfase_small"/>
</dbReference>
<dbReference type="InterPro" id="IPR051446">
    <property type="entry name" value="HTH_trans_reg/aminotransferase"/>
</dbReference>
<evidence type="ECO:0000256" key="4">
    <source>
        <dbReference type="ARBA" id="ARBA00023125"/>
    </source>
</evidence>
<dbReference type="PROSITE" id="PS50949">
    <property type="entry name" value="HTH_GNTR"/>
    <property type="match status" value="1"/>
</dbReference>
<evidence type="ECO:0000259" key="7">
    <source>
        <dbReference type="PROSITE" id="PS50949"/>
    </source>
</evidence>
<dbReference type="Gene3D" id="3.40.640.10">
    <property type="entry name" value="Type I PLP-dependent aspartate aminotransferase-like (Major domain)"/>
    <property type="match status" value="1"/>
</dbReference>
<dbReference type="InterPro" id="IPR015424">
    <property type="entry name" value="PyrdxlP-dep_Trfase"/>
</dbReference>
<dbReference type="EMBL" id="JAINVV010000001">
    <property type="protein sequence ID" value="MBY8821251.1"/>
    <property type="molecule type" value="Genomic_DNA"/>
</dbReference>
<dbReference type="SUPFAM" id="SSF46785">
    <property type="entry name" value="Winged helix' DNA-binding domain"/>
    <property type="match status" value="1"/>
</dbReference>
<dbReference type="PRINTS" id="PR00035">
    <property type="entry name" value="HTHGNTR"/>
</dbReference>
<dbReference type="CDD" id="cd00609">
    <property type="entry name" value="AAT_like"/>
    <property type="match status" value="1"/>
</dbReference>
<protein>
    <submittedName>
        <fullName evidence="8">PLP-dependent aminotransferase family protein</fullName>
    </submittedName>
</protein>
<evidence type="ECO:0000256" key="5">
    <source>
        <dbReference type="ARBA" id="ARBA00023163"/>
    </source>
</evidence>
<name>A0ABS7PIY9_9SPHN</name>
<feature type="region of interest" description="Disordered" evidence="6">
    <location>
        <begin position="78"/>
        <end position="104"/>
    </location>
</feature>
<feature type="domain" description="HTH gntR-type" evidence="7">
    <location>
        <begin position="23"/>
        <end position="91"/>
    </location>
</feature>
<proteinExistence type="inferred from homology"/>
<dbReference type="Proteomes" id="UP000706039">
    <property type="component" value="Unassembled WGS sequence"/>
</dbReference>
<dbReference type="SMART" id="SM00345">
    <property type="entry name" value="HTH_GNTR"/>
    <property type="match status" value="1"/>
</dbReference>
<dbReference type="InterPro" id="IPR036388">
    <property type="entry name" value="WH-like_DNA-bd_sf"/>
</dbReference>
<sequence>MIRSIGTASLVRQLGLWRGQAGGAAYRQLADGVRLLILDGRLPIGVRIPGERDLAAALDVSRTTVTAAFAQLREEGYLDSRQGSGSRTSLPDRRADRPPAETGEVEPGIVDLAVAALPATETVHHAYRSALASLPRHLPGHGYERVGLDALRAVIAERYTRRGCPTVPEQILVTHGALHGFGLLLRLLVGPGDRVVVDHPTYPHAIDAIHQASCRAVPVGLPGRGWDVEAIEAAFRQTGPRLAYLQPDFHNPTGRCMDEETRARIADLAARTRTTIVADETMVDLWIDGPPPASLAAHDRAGRVVTLGSTGKSFWGGLRVGWMRAEPRLIEGAARVRAALDLGTPILEQLAATVLLADDGGDLDRRRTAVRAQRTALAALVEAHLPDWTVALPQGGLSLWAELPVPASTALAATSELHGVRIGAGPRFGVDGSFERFVRLPFALPGDLLEAAIVRLSRAWNALGPGARAMRQDGATRQALAQLY</sequence>
<evidence type="ECO:0000256" key="2">
    <source>
        <dbReference type="ARBA" id="ARBA00022898"/>
    </source>
</evidence>
<dbReference type="Pfam" id="PF00392">
    <property type="entry name" value="GntR"/>
    <property type="match status" value="1"/>
</dbReference>
<keyword evidence="9" id="KW-1185">Reference proteome</keyword>
<organism evidence="8 9">
    <name type="scientific">Sphingomonas colocasiae</name>
    <dbReference type="NCBI Taxonomy" id="1848973"/>
    <lineage>
        <taxon>Bacteria</taxon>
        <taxon>Pseudomonadati</taxon>
        <taxon>Pseudomonadota</taxon>
        <taxon>Alphaproteobacteria</taxon>
        <taxon>Sphingomonadales</taxon>
        <taxon>Sphingomonadaceae</taxon>
        <taxon>Sphingomonas</taxon>
    </lineage>
</organism>
<evidence type="ECO:0000313" key="9">
    <source>
        <dbReference type="Proteomes" id="UP000706039"/>
    </source>
</evidence>
<dbReference type="GO" id="GO:0008483">
    <property type="term" value="F:transaminase activity"/>
    <property type="evidence" value="ECO:0007669"/>
    <property type="project" value="UniProtKB-KW"/>
</dbReference>
<dbReference type="InterPro" id="IPR004839">
    <property type="entry name" value="Aminotransferase_I/II_large"/>
</dbReference>
<dbReference type="SUPFAM" id="SSF53383">
    <property type="entry name" value="PLP-dependent transferases"/>
    <property type="match status" value="1"/>
</dbReference>
<reference evidence="8 9" key="1">
    <citation type="submission" date="2021-08" db="EMBL/GenBank/DDBJ databases">
        <authorList>
            <person name="Tuo L."/>
        </authorList>
    </citation>
    <scope>NUCLEOTIDE SEQUENCE [LARGE SCALE GENOMIC DNA]</scope>
    <source>
        <strain evidence="8 9">JCM 31229</strain>
    </source>
</reference>
<keyword evidence="2" id="KW-0663">Pyridoxal phosphate</keyword>
<gene>
    <name evidence="8" type="ORF">K7G82_03050</name>
</gene>
<dbReference type="InterPro" id="IPR036390">
    <property type="entry name" value="WH_DNA-bd_sf"/>
</dbReference>
<evidence type="ECO:0000256" key="6">
    <source>
        <dbReference type="SAM" id="MobiDB-lite"/>
    </source>
</evidence>
<keyword evidence="8" id="KW-0032">Aminotransferase</keyword>
<dbReference type="InterPro" id="IPR015421">
    <property type="entry name" value="PyrdxlP-dep_Trfase_major"/>
</dbReference>
<accession>A0ABS7PIY9</accession>
<feature type="compositionally biased region" description="Basic and acidic residues" evidence="6">
    <location>
        <begin position="90"/>
        <end position="99"/>
    </location>
</feature>
<evidence type="ECO:0000256" key="1">
    <source>
        <dbReference type="ARBA" id="ARBA00005384"/>
    </source>
</evidence>
<evidence type="ECO:0000256" key="3">
    <source>
        <dbReference type="ARBA" id="ARBA00023015"/>
    </source>
</evidence>
<dbReference type="InterPro" id="IPR000524">
    <property type="entry name" value="Tscrpt_reg_HTH_GntR"/>
</dbReference>
<dbReference type="PANTHER" id="PTHR46577:SF1">
    <property type="entry name" value="HTH-TYPE TRANSCRIPTIONAL REGULATORY PROTEIN GABR"/>
    <property type="match status" value="1"/>
</dbReference>
<dbReference type="Gene3D" id="3.90.1150.10">
    <property type="entry name" value="Aspartate Aminotransferase, domain 1"/>
    <property type="match status" value="1"/>
</dbReference>
<dbReference type="RefSeq" id="WP_222988323.1">
    <property type="nucleotide sequence ID" value="NZ_JAINVV010000001.1"/>
</dbReference>
<comment type="caution">
    <text evidence="8">The sequence shown here is derived from an EMBL/GenBank/DDBJ whole genome shotgun (WGS) entry which is preliminary data.</text>
</comment>